<accession>A0AAV4IW58</accession>
<organism evidence="1 2">
    <name type="scientific">Elysia marginata</name>
    <dbReference type="NCBI Taxonomy" id="1093978"/>
    <lineage>
        <taxon>Eukaryota</taxon>
        <taxon>Metazoa</taxon>
        <taxon>Spiralia</taxon>
        <taxon>Lophotrochozoa</taxon>
        <taxon>Mollusca</taxon>
        <taxon>Gastropoda</taxon>
        <taxon>Heterobranchia</taxon>
        <taxon>Euthyneura</taxon>
        <taxon>Panpulmonata</taxon>
        <taxon>Sacoglossa</taxon>
        <taxon>Placobranchoidea</taxon>
        <taxon>Plakobranchidae</taxon>
        <taxon>Elysia</taxon>
    </lineage>
</organism>
<dbReference type="Proteomes" id="UP000762676">
    <property type="component" value="Unassembled WGS sequence"/>
</dbReference>
<sequence>MEMEQLRILGTLLDGSGWTHILTKSDGEMMDAFERYLGSIILTAPIPMSSNLDGKRLPKIKALTKYCHVKQRSVNMQKGLPIKQAMSGQAASLGFRRR</sequence>
<evidence type="ECO:0000313" key="2">
    <source>
        <dbReference type="Proteomes" id="UP000762676"/>
    </source>
</evidence>
<name>A0AAV4IW58_9GAST</name>
<protein>
    <recommendedName>
        <fullName evidence="3">Homing endonuclease LAGLIDADG domain-containing protein</fullName>
    </recommendedName>
</protein>
<reference evidence="1 2" key="1">
    <citation type="journal article" date="2021" name="Elife">
        <title>Chloroplast acquisition without the gene transfer in kleptoplastic sea slugs, Plakobranchus ocellatus.</title>
        <authorList>
            <person name="Maeda T."/>
            <person name="Takahashi S."/>
            <person name="Yoshida T."/>
            <person name="Shimamura S."/>
            <person name="Takaki Y."/>
            <person name="Nagai Y."/>
            <person name="Toyoda A."/>
            <person name="Suzuki Y."/>
            <person name="Arimoto A."/>
            <person name="Ishii H."/>
            <person name="Satoh N."/>
            <person name="Nishiyama T."/>
            <person name="Hasebe M."/>
            <person name="Maruyama T."/>
            <person name="Minagawa J."/>
            <person name="Obokata J."/>
            <person name="Shigenobu S."/>
        </authorList>
    </citation>
    <scope>NUCLEOTIDE SEQUENCE [LARGE SCALE GENOMIC DNA]</scope>
</reference>
<gene>
    <name evidence="1" type="ORF">ElyMa_006710800</name>
</gene>
<dbReference type="EMBL" id="BMAT01013431">
    <property type="protein sequence ID" value="GFS12972.1"/>
    <property type="molecule type" value="Genomic_DNA"/>
</dbReference>
<proteinExistence type="predicted"/>
<keyword evidence="2" id="KW-1185">Reference proteome</keyword>
<dbReference type="AlphaFoldDB" id="A0AAV4IW58"/>
<comment type="caution">
    <text evidence="1">The sequence shown here is derived from an EMBL/GenBank/DDBJ whole genome shotgun (WGS) entry which is preliminary data.</text>
</comment>
<evidence type="ECO:0008006" key="3">
    <source>
        <dbReference type="Google" id="ProtNLM"/>
    </source>
</evidence>
<evidence type="ECO:0000313" key="1">
    <source>
        <dbReference type="EMBL" id="GFS12972.1"/>
    </source>
</evidence>